<protein>
    <submittedName>
        <fullName evidence="1">Phosphoribosyltransferase</fullName>
    </submittedName>
</protein>
<dbReference type="RefSeq" id="WP_167983346.1">
    <property type="nucleotide sequence ID" value="NZ_JAATEJ010000009.1"/>
</dbReference>
<dbReference type="InterPro" id="IPR000836">
    <property type="entry name" value="PRTase_dom"/>
</dbReference>
<keyword evidence="1" id="KW-0328">Glycosyltransferase</keyword>
<sequence length="273" mass="30838">MRLVFPAYEFNARADRLWRYEILKYANHETPDRWLDLCGPETISEQFLMANGPLCRSVRVPEDRESEWSHRLHFPRGMPGENRTLADLLKSVLSLTVRSPLDCCIALDWYKIPDPDVDPMKWKNTEAGELNYRSKYYYPGVDLNRARHRLITRFSEVINKHPLYRDAAAIVSVAGHKADGRSHGEILASAVAEATGKRLIMTQTPDGPRAPAKESQGTITEKTFSLNERIIGNVVILDDVYSSGATMHAVAKVAKRAGADRIFGLSIVKTMRN</sequence>
<organism evidence="1 2">
    <name type="scientific">Actinacidiphila epipremni</name>
    <dbReference type="NCBI Taxonomy" id="2053013"/>
    <lineage>
        <taxon>Bacteria</taxon>
        <taxon>Bacillati</taxon>
        <taxon>Actinomycetota</taxon>
        <taxon>Actinomycetes</taxon>
        <taxon>Kitasatosporales</taxon>
        <taxon>Streptomycetaceae</taxon>
        <taxon>Actinacidiphila</taxon>
    </lineage>
</organism>
<evidence type="ECO:0000313" key="1">
    <source>
        <dbReference type="EMBL" id="NJP44475.1"/>
    </source>
</evidence>
<dbReference type="EMBL" id="JAATEJ010000009">
    <property type="protein sequence ID" value="NJP44475.1"/>
    <property type="molecule type" value="Genomic_DNA"/>
</dbReference>
<dbReference type="InterPro" id="IPR029057">
    <property type="entry name" value="PRTase-like"/>
</dbReference>
<reference evidence="1 2" key="1">
    <citation type="submission" date="2020-03" db="EMBL/GenBank/DDBJ databases">
        <title>WGS of actinomycetes isolated from Thailand.</title>
        <authorList>
            <person name="Thawai C."/>
        </authorList>
    </citation>
    <scope>NUCLEOTIDE SEQUENCE [LARGE SCALE GENOMIC DNA]</scope>
    <source>
        <strain evidence="1 2">PRB2-1</strain>
    </source>
</reference>
<accession>A0ABX0ZN93</accession>
<proteinExistence type="predicted"/>
<evidence type="ECO:0000313" key="2">
    <source>
        <dbReference type="Proteomes" id="UP000734511"/>
    </source>
</evidence>
<keyword evidence="1" id="KW-0808">Transferase</keyword>
<dbReference type="CDD" id="cd06223">
    <property type="entry name" value="PRTases_typeI"/>
    <property type="match status" value="1"/>
</dbReference>
<keyword evidence="2" id="KW-1185">Reference proteome</keyword>
<gene>
    <name evidence="1" type="ORF">HCN08_13870</name>
</gene>
<name>A0ABX0ZN93_9ACTN</name>
<comment type="caution">
    <text evidence="1">The sequence shown here is derived from an EMBL/GenBank/DDBJ whole genome shotgun (WGS) entry which is preliminary data.</text>
</comment>
<dbReference type="SUPFAM" id="SSF53271">
    <property type="entry name" value="PRTase-like"/>
    <property type="match status" value="1"/>
</dbReference>
<dbReference type="GO" id="GO:0016757">
    <property type="term" value="F:glycosyltransferase activity"/>
    <property type="evidence" value="ECO:0007669"/>
    <property type="project" value="UniProtKB-KW"/>
</dbReference>
<dbReference type="Proteomes" id="UP000734511">
    <property type="component" value="Unassembled WGS sequence"/>
</dbReference>
<dbReference type="Gene3D" id="3.40.50.2020">
    <property type="match status" value="1"/>
</dbReference>